<dbReference type="PROSITE" id="PS50888">
    <property type="entry name" value="BHLH"/>
    <property type="match status" value="1"/>
</dbReference>
<dbReference type="InterPro" id="IPR011598">
    <property type="entry name" value="bHLH_dom"/>
</dbReference>
<reference evidence="6" key="1">
    <citation type="submission" date="2021-03" db="EMBL/GenBank/DDBJ databases">
        <authorList>
            <person name="Li Z."/>
            <person name="Yang C."/>
        </authorList>
    </citation>
    <scope>NUCLEOTIDE SEQUENCE</scope>
    <source>
        <strain evidence="6">Dzin_1.0</strain>
        <tissue evidence="6">Leaf</tissue>
    </source>
</reference>
<keyword evidence="4" id="KW-0804">Transcription</keyword>
<evidence type="ECO:0000313" key="6">
    <source>
        <dbReference type="EMBL" id="KAJ0988567.1"/>
    </source>
</evidence>
<dbReference type="GO" id="GO:0006355">
    <property type="term" value="P:regulation of DNA-templated transcription"/>
    <property type="evidence" value="ECO:0007669"/>
    <property type="project" value="InterPro"/>
</dbReference>
<organism evidence="6 7">
    <name type="scientific">Dioscorea zingiberensis</name>
    <dbReference type="NCBI Taxonomy" id="325984"/>
    <lineage>
        <taxon>Eukaryota</taxon>
        <taxon>Viridiplantae</taxon>
        <taxon>Streptophyta</taxon>
        <taxon>Embryophyta</taxon>
        <taxon>Tracheophyta</taxon>
        <taxon>Spermatophyta</taxon>
        <taxon>Magnoliopsida</taxon>
        <taxon>Liliopsida</taxon>
        <taxon>Dioscoreales</taxon>
        <taxon>Dioscoreaceae</taxon>
        <taxon>Dioscorea</taxon>
    </lineage>
</organism>
<keyword evidence="7" id="KW-1185">Reference proteome</keyword>
<dbReference type="OrthoDB" id="988630at2759"/>
<dbReference type="EMBL" id="JAGGNH010000001">
    <property type="protein sequence ID" value="KAJ0988567.1"/>
    <property type="molecule type" value="Genomic_DNA"/>
</dbReference>
<reference evidence="6" key="2">
    <citation type="journal article" date="2022" name="Hortic Res">
        <title>The genome of Dioscorea zingiberensis sheds light on the biosynthesis, origin and evolution of the medicinally important diosgenin saponins.</title>
        <authorList>
            <person name="Li Y."/>
            <person name="Tan C."/>
            <person name="Li Z."/>
            <person name="Guo J."/>
            <person name="Li S."/>
            <person name="Chen X."/>
            <person name="Wang C."/>
            <person name="Dai X."/>
            <person name="Yang H."/>
            <person name="Song W."/>
            <person name="Hou L."/>
            <person name="Xu J."/>
            <person name="Tong Z."/>
            <person name="Xu A."/>
            <person name="Yuan X."/>
            <person name="Wang W."/>
            <person name="Yang Q."/>
            <person name="Chen L."/>
            <person name="Sun Z."/>
            <person name="Wang K."/>
            <person name="Pan B."/>
            <person name="Chen J."/>
            <person name="Bao Y."/>
            <person name="Liu F."/>
            <person name="Qi X."/>
            <person name="Gang D.R."/>
            <person name="Wen J."/>
            <person name="Li J."/>
        </authorList>
    </citation>
    <scope>NUCLEOTIDE SEQUENCE</scope>
    <source>
        <strain evidence="6">Dzin_1.0</strain>
    </source>
</reference>
<dbReference type="InterPro" id="IPR036638">
    <property type="entry name" value="HLH_DNA-bd_sf"/>
</dbReference>
<evidence type="ECO:0000313" key="7">
    <source>
        <dbReference type="Proteomes" id="UP001085076"/>
    </source>
</evidence>
<comment type="similarity">
    <text evidence="1">Belongs to the bHLH protein family.</text>
</comment>
<name>A0A9D5DEB7_9LILI</name>
<accession>A0A9D5DEB7</accession>
<protein>
    <recommendedName>
        <fullName evidence="5">BHLH domain-containing protein</fullName>
    </recommendedName>
</protein>
<dbReference type="Pfam" id="PF23174">
    <property type="entry name" value="bHLH_ILI"/>
    <property type="match status" value="1"/>
</dbReference>
<keyword evidence="3" id="KW-0805">Transcription regulation</keyword>
<feature type="domain" description="BHLH" evidence="5">
    <location>
        <begin position="1"/>
        <end position="49"/>
    </location>
</feature>
<dbReference type="SUPFAM" id="SSF47459">
    <property type="entry name" value="HLH, helix-loop-helix DNA-binding domain"/>
    <property type="match status" value="1"/>
</dbReference>
<dbReference type="AlphaFoldDB" id="A0A9D5DEB7"/>
<dbReference type="PANTHER" id="PTHR46446:SF38">
    <property type="entry name" value="TRANSCRIPTION FACTOR ILI6"/>
    <property type="match status" value="1"/>
</dbReference>
<sequence length="82" mass="9127">MSSSRITDDQITDLISKLQTLLPESHIQSGSRVSSARVLQEICNYIRSLQREVGDLSERISEFLSTADMSSAEAAIIRNLLM</sequence>
<evidence type="ECO:0000256" key="3">
    <source>
        <dbReference type="ARBA" id="ARBA00023015"/>
    </source>
</evidence>
<comment type="caution">
    <text evidence="6">The sequence shown here is derived from an EMBL/GenBank/DDBJ whole genome shotgun (WGS) entry which is preliminary data.</text>
</comment>
<dbReference type="GO" id="GO:0046983">
    <property type="term" value="F:protein dimerization activity"/>
    <property type="evidence" value="ECO:0007669"/>
    <property type="project" value="InterPro"/>
</dbReference>
<evidence type="ECO:0000256" key="2">
    <source>
        <dbReference type="ARBA" id="ARBA00022604"/>
    </source>
</evidence>
<dbReference type="InterPro" id="IPR044293">
    <property type="entry name" value="PRE"/>
</dbReference>
<gene>
    <name evidence="6" type="ORF">J5N97_006923</name>
</gene>
<evidence type="ECO:0000256" key="1">
    <source>
        <dbReference type="ARBA" id="ARBA00005510"/>
    </source>
</evidence>
<dbReference type="Gene3D" id="4.10.280.10">
    <property type="entry name" value="Helix-loop-helix DNA-binding domain"/>
    <property type="match status" value="1"/>
</dbReference>
<dbReference type="PANTHER" id="PTHR46446">
    <property type="entry name" value="TRANSCRIPTION FACTOR PRE"/>
    <property type="match status" value="1"/>
</dbReference>
<keyword evidence="2" id="KW-0341">Growth regulation</keyword>
<dbReference type="Proteomes" id="UP001085076">
    <property type="component" value="Miscellaneous, Linkage group lg01"/>
</dbReference>
<evidence type="ECO:0000256" key="4">
    <source>
        <dbReference type="ARBA" id="ARBA00023163"/>
    </source>
</evidence>
<dbReference type="GO" id="GO:0040008">
    <property type="term" value="P:regulation of growth"/>
    <property type="evidence" value="ECO:0007669"/>
    <property type="project" value="InterPro"/>
</dbReference>
<evidence type="ECO:0000259" key="5">
    <source>
        <dbReference type="PROSITE" id="PS50888"/>
    </source>
</evidence>
<proteinExistence type="inferred from homology"/>